<dbReference type="Proteomes" id="UP000676336">
    <property type="component" value="Unassembled WGS sequence"/>
</dbReference>
<gene>
    <name evidence="1" type="ORF">SMN809_LOCUS64886</name>
</gene>
<organism evidence="1 2">
    <name type="scientific">Rotaria magnacalcarata</name>
    <dbReference type="NCBI Taxonomy" id="392030"/>
    <lineage>
        <taxon>Eukaryota</taxon>
        <taxon>Metazoa</taxon>
        <taxon>Spiralia</taxon>
        <taxon>Gnathifera</taxon>
        <taxon>Rotifera</taxon>
        <taxon>Eurotatoria</taxon>
        <taxon>Bdelloidea</taxon>
        <taxon>Philodinida</taxon>
        <taxon>Philodinidae</taxon>
        <taxon>Rotaria</taxon>
    </lineage>
</organism>
<dbReference type="EMBL" id="CAJOBI010299795">
    <property type="protein sequence ID" value="CAF5164854.1"/>
    <property type="molecule type" value="Genomic_DNA"/>
</dbReference>
<evidence type="ECO:0000313" key="1">
    <source>
        <dbReference type="EMBL" id="CAF5164854.1"/>
    </source>
</evidence>
<feature type="non-terminal residue" evidence="1">
    <location>
        <position position="1"/>
    </location>
</feature>
<name>A0A8S3GJD5_9BILA</name>
<sequence>ACCPYCHKYSFMGEWTTPKELQGLKIKICSSCGQNVDTNYLIQPNENKRRNEELLKKIRERNAKTKKNANVTLSTTTDATYLCLPSI</sequence>
<proteinExistence type="predicted"/>
<dbReference type="AlphaFoldDB" id="A0A8S3GJD5"/>
<reference evidence="1" key="1">
    <citation type="submission" date="2021-02" db="EMBL/GenBank/DDBJ databases">
        <authorList>
            <person name="Nowell W R."/>
        </authorList>
    </citation>
    <scope>NUCLEOTIDE SEQUENCE</scope>
</reference>
<evidence type="ECO:0000313" key="2">
    <source>
        <dbReference type="Proteomes" id="UP000676336"/>
    </source>
</evidence>
<comment type="caution">
    <text evidence="1">The sequence shown here is derived from an EMBL/GenBank/DDBJ whole genome shotgun (WGS) entry which is preliminary data.</text>
</comment>
<accession>A0A8S3GJD5</accession>
<protein>
    <submittedName>
        <fullName evidence="1">Uncharacterized protein</fullName>
    </submittedName>
</protein>